<dbReference type="GO" id="GO:0003677">
    <property type="term" value="F:DNA binding"/>
    <property type="evidence" value="ECO:0007669"/>
    <property type="project" value="UniProtKB-KW"/>
</dbReference>
<dbReference type="CDD" id="cd06170">
    <property type="entry name" value="LuxR_C_like"/>
    <property type="match status" value="1"/>
</dbReference>
<evidence type="ECO:0000313" key="6">
    <source>
        <dbReference type="Proteomes" id="UP000637267"/>
    </source>
</evidence>
<dbReference type="InterPro" id="IPR016032">
    <property type="entry name" value="Sig_transdc_resp-reg_C-effctor"/>
</dbReference>
<dbReference type="InterPro" id="IPR039420">
    <property type="entry name" value="WalR-like"/>
</dbReference>
<name>A0ABQ2PAH2_9NEIS</name>
<keyword evidence="1 5" id="KW-0238">DNA-binding</keyword>
<gene>
    <name evidence="5" type="ORF">GCM10010970_24420</name>
</gene>
<dbReference type="Proteomes" id="UP000637267">
    <property type="component" value="Unassembled WGS sequence"/>
</dbReference>
<dbReference type="Pfam" id="PF00196">
    <property type="entry name" value="GerE"/>
    <property type="match status" value="1"/>
</dbReference>
<dbReference type="SUPFAM" id="SSF52172">
    <property type="entry name" value="CheY-like"/>
    <property type="match status" value="1"/>
</dbReference>
<comment type="caution">
    <text evidence="5">The sequence shown here is derived from an EMBL/GenBank/DDBJ whole genome shotgun (WGS) entry which is preliminary data.</text>
</comment>
<evidence type="ECO:0000256" key="1">
    <source>
        <dbReference type="ARBA" id="ARBA00023125"/>
    </source>
</evidence>
<dbReference type="InterPro" id="IPR000792">
    <property type="entry name" value="Tscrpt_reg_LuxR_C"/>
</dbReference>
<dbReference type="PROSITE" id="PS50043">
    <property type="entry name" value="HTH_LUXR_2"/>
    <property type="match status" value="1"/>
</dbReference>
<keyword evidence="6" id="KW-1185">Reference proteome</keyword>
<evidence type="ECO:0000313" key="5">
    <source>
        <dbReference type="EMBL" id="GGP22275.1"/>
    </source>
</evidence>
<dbReference type="EMBL" id="BMLX01000003">
    <property type="protein sequence ID" value="GGP22275.1"/>
    <property type="molecule type" value="Genomic_DNA"/>
</dbReference>
<protein>
    <submittedName>
        <fullName evidence="5">DNA-binding response regulator</fullName>
    </submittedName>
</protein>
<dbReference type="PRINTS" id="PR00038">
    <property type="entry name" value="HTHLUXR"/>
</dbReference>
<organism evidence="5 6">
    <name type="scientific">Silvimonas iriomotensis</name>
    <dbReference type="NCBI Taxonomy" id="449662"/>
    <lineage>
        <taxon>Bacteria</taxon>
        <taxon>Pseudomonadati</taxon>
        <taxon>Pseudomonadota</taxon>
        <taxon>Betaproteobacteria</taxon>
        <taxon>Neisseriales</taxon>
        <taxon>Chitinibacteraceae</taxon>
        <taxon>Silvimonas</taxon>
    </lineage>
</organism>
<keyword evidence="2" id="KW-0597">Phosphoprotein</keyword>
<feature type="modified residue" description="4-aspartylphosphate" evidence="2">
    <location>
        <position position="77"/>
    </location>
</feature>
<dbReference type="Gene3D" id="3.40.50.2300">
    <property type="match status" value="1"/>
</dbReference>
<dbReference type="InterPro" id="IPR011006">
    <property type="entry name" value="CheY-like_superfamily"/>
</dbReference>
<proteinExistence type="predicted"/>
<reference evidence="6" key="1">
    <citation type="journal article" date="2019" name="Int. J. Syst. Evol. Microbiol.">
        <title>The Global Catalogue of Microorganisms (GCM) 10K type strain sequencing project: providing services to taxonomists for standard genome sequencing and annotation.</title>
        <authorList>
            <consortium name="The Broad Institute Genomics Platform"/>
            <consortium name="The Broad Institute Genome Sequencing Center for Infectious Disease"/>
            <person name="Wu L."/>
            <person name="Ma J."/>
        </authorList>
    </citation>
    <scope>NUCLEOTIDE SEQUENCE [LARGE SCALE GENOMIC DNA]</scope>
    <source>
        <strain evidence="6">CGMCC 1.8859</strain>
    </source>
</reference>
<evidence type="ECO:0000256" key="2">
    <source>
        <dbReference type="PROSITE-ProRule" id="PRU00169"/>
    </source>
</evidence>
<feature type="domain" description="Response regulatory" evidence="4">
    <location>
        <begin position="29"/>
        <end position="142"/>
    </location>
</feature>
<dbReference type="SUPFAM" id="SSF46894">
    <property type="entry name" value="C-terminal effector domain of the bipartite response regulators"/>
    <property type="match status" value="1"/>
</dbReference>
<accession>A0ABQ2PAH2</accession>
<dbReference type="PANTHER" id="PTHR43214">
    <property type="entry name" value="TWO-COMPONENT RESPONSE REGULATOR"/>
    <property type="match status" value="1"/>
</dbReference>
<dbReference type="SMART" id="SM00421">
    <property type="entry name" value="HTH_LUXR"/>
    <property type="match status" value="1"/>
</dbReference>
<dbReference type="PROSITE" id="PS50110">
    <property type="entry name" value="RESPONSE_REGULATORY"/>
    <property type="match status" value="1"/>
</dbReference>
<evidence type="ECO:0000259" key="3">
    <source>
        <dbReference type="PROSITE" id="PS50043"/>
    </source>
</evidence>
<sequence length="232" mass="25055">MESSNLFAGSWATILDRQEIAMTETVPLHVAVAHRNPLVACGIKGLLSSAPDIIVSIHPVEWVEARRFTGVDVIVGDYDTACLFLQRLRGGSRYPGSAPRVLLLTVRDNERDMRNAFDLGVHGYLLIDCDADVLEESIRKLAAGHRYLSDALSRRLVDSLSRAALTAREQDVLALLANGNCNRDIASTLGISLGTAKTHVASILDKLEADTRTRAAAIARDRGLVTVSAPAS</sequence>
<dbReference type="InterPro" id="IPR001789">
    <property type="entry name" value="Sig_transdc_resp-reg_receiver"/>
</dbReference>
<feature type="domain" description="HTH luxR-type" evidence="3">
    <location>
        <begin position="158"/>
        <end position="223"/>
    </location>
</feature>
<evidence type="ECO:0000259" key="4">
    <source>
        <dbReference type="PROSITE" id="PS50110"/>
    </source>
</evidence>